<evidence type="ECO:0000256" key="1">
    <source>
        <dbReference type="SAM" id="SignalP"/>
    </source>
</evidence>
<dbReference type="Proteomes" id="UP001500307">
    <property type="component" value="Unassembled WGS sequence"/>
</dbReference>
<keyword evidence="3" id="KW-1185">Reference proteome</keyword>
<feature type="chain" id="PRO_5045434427" evidence="1">
    <location>
        <begin position="27"/>
        <end position="176"/>
    </location>
</feature>
<name>A0ABP8SDF9_9ACTN</name>
<evidence type="ECO:0000313" key="3">
    <source>
        <dbReference type="Proteomes" id="UP001500307"/>
    </source>
</evidence>
<keyword evidence="1" id="KW-0732">Signal</keyword>
<gene>
    <name evidence="2" type="ORF">GCM10023176_15130</name>
</gene>
<sequence length="176" mass="18089">MGMKTFVKALAAFGAALMVAAVPATAASAETTVGGNSGWVPFQTPSFTLPAGVACSFELHGEVVYDHEFTRVLETFPDGSPKVQEFQGALGVVFTNVEAGGSARRDGSGTLRATRDGDGGTEFVFQGDGIAGILAGSPLPGVYVVSGHNVLVAHPDGSREFTVIHGTLENMCQTLA</sequence>
<dbReference type="EMBL" id="BAABGU010000006">
    <property type="protein sequence ID" value="GAA4565957.1"/>
    <property type="molecule type" value="Genomic_DNA"/>
</dbReference>
<accession>A0ABP8SDF9</accession>
<protein>
    <submittedName>
        <fullName evidence="2">Uncharacterized protein</fullName>
    </submittedName>
</protein>
<organism evidence="2 3">
    <name type="scientific">Micromonospora coerulea</name>
    <dbReference type="NCBI Taxonomy" id="47856"/>
    <lineage>
        <taxon>Bacteria</taxon>
        <taxon>Bacillati</taxon>
        <taxon>Actinomycetota</taxon>
        <taxon>Actinomycetes</taxon>
        <taxon>Micromonosporales</taxon>
        <taxon>Micromonosporaceae</taxon>
        <taxon>Micromonospora</taxon>
    </lineage>
</organism>
<comment type="caution">
    <text evidence="2">The sequence shown here is derived from an EMBL/GenBank/DDBJ whole genome shotgun (WGS) entry which is preliminary data.</text>
</comment>
<reference evidence="3" key="1">
    <citation type="journal article" date="2019" name="Int. J. Syst. Evol. Microbiol.">
        <title>The Global Catalogue of Microorganisms (GCM) 10K type strain sequencing project: providing services to taxonomists for standard genome sequencing and annotation.</title>
        <authorList>
            <consortium name="The Broad Institute Genomics Platform"/>
            <consortium name="The Broad Institute Genome Sequencing Center for Infectious Disease"/>
            <person name="Wu L."/>
            <person name="Ma J."/>
        </authorList>
    </citation>
    <scope>NUCLEOTIDE SEQUENCE [LARGE SCALE GENOMIC DNA]</scope>
    <source>
        <strain evidence="3">JCM 3175</strain>
    </source>
</reference>
<feature type="signal peptide" evidence="1">
    <location>
        <begin position="1"/>
        <end position="26"/>
    </location>
</feature>
<evidence type="ECO:0000313" key="2">
    <source>
        <dbReference type="EMBL" id="GAA4565957.1"/>
    </source>
</evidence>
<proteinExistence type="predicted"/>